<evidence type="ECO:0000313" key="9">
    <source>
        <dbReference type="Proteomes" id="UP000294530"/>
    </source>
</evidence>
<dbReference type="PROSITE" id="PS50850">
    <property type="entry name" value="MFS"/>
    <property type="match status" value="1"/>
</dbReference>
<comment type="caution">
    <text evidence="8">The sequence shown here is derived from an EMBL/GenBank/DDBJ whole genome shotgun (WGS) entry which is preliminary data.</text>
</comment>
<evidence type="ECO:0000256" key="3">
    <source>
        <dbReference type="ARBA" id="ARBA00022692"/>
    </source>
</evidence>
<dbReference type="KEGG" id="blac:94350640"/>
<dbReference type="Pfam" id="PF07690">
    <property type="entry name" value="MFS_1"/>
    <property type="match status" value="1"/>
</dbReference>
<dbReference type="Gene3D" id="1.20.1250.20">
    <property type="entry name" value="MFS general substrate transporter like domains"/>
    <property type="match status" value="1"/>
</dbReference>
<keyword evidence="3 6" id="KW-0812">Transmembrane</keyword>
<protein>
    <recommendedName>
        <fullName evidence="7">Major facilitator superfamily (MFS) profile domain-containing protein</fullName>
    </recommendedName>
</protein>
<evidence type="ECO:0000259" key="7">
    <source>
        <dbReference type="PROSITE" id="PS50850"/>
    </source>
</evidence>
<dbReference type="PANTHER" id="PTHR23511">
    <property type="entry name" value="SYNAPTIC VESICLE GLYCOPROTEIN 2"/>
    <property type="match status" value="1"/>
</dbReference>
<dbReference type="RefSeq" id="XP_067821432.1">
    <property type="nucleotide sequence ID" value="XM_067964969.1"/>
</dbReference>
<dbReference type="OrthoDB" id="4139357at2759"/>
<dbReference type="GO" id="GO:0022857">
    <property type="term" value="F:transmembrane transporter activity"/>
    <property type="evidence" value="ECO:0007669"/>
    <property type="project" value="InterPro"/>
</dbReference>
<feature type="transmembrane region" description="Helical" evidence="6">
    <location>
        <begin position="44"/>
        <end position="68"/>
    </location>
</feature>
<dbReference type="GeneID" id="94350640"/>
<evidence type="ECO:0000256" key="5">
    <source>
        <dbReference type="ARBA" id="ARBA00023136"/>
    </source>
</evidence>
<dbReference type="Proteomes" id="UP000294530">
    <property type="component" value="Unassembled WGS sequence"/>
</dbReference>
<feature type="transmembrane region" description="Helical" evidence="6">
    <location>
        <begin position="375"/>
        <end position="398"/>
    </location>
</feature>
<dbReference type="PANTHER" id="PTHR23511:SF5">
    <property type="entry name" value="MAJOR FACILITATOR-TYPE TRANSPORTER HXNZ-RELATED"/>
    <property type="match status" value="1"/>
</dbReference>
<keyword evidence="5 6" id="KW-0472">Membrane</keyword>
<dbReference type="EMBL" id="SHOA02000012">
    <property type="protein sequence ID" value="TDH71933.1"/>
    <property type="molecule type" value="Genomic_DNA"/>
</dbReference>
<reference evidence="8 9" key="1">
    <citation type="journal article" date="2021" name="Genome Biol.">
        <title>AFLAP: assembly-free linkage analysis pipeline using k-mers from genome sequencing data.</title>
        <authorList>
            <person name="Fletcher K."/>
            <person name="Zhang L."/>
            <person name="Gil J."/>
            <person name="Han R."/>
            <person name="Cavanaugh K."/>
            <person name="Michelmore R."/>
        </authorList>
    </citation>
    <scope>NUCLEOTIDE SEQUENCE [LARGE SCALE GENOMIC DNA]</scope>
    <source>
        <strain evidence="8 9">SF5</strain>
    </source>
</reference>
<proteinExistence type="predicted"/>
<dbReference type="GO" id="GO:0016020">
    <property type="term" value="C:membrane"/>
    <property type="evidence" value="ECO:0007669"/>
    <property type="project" value="UniProtKB-SubCell"/>
</dbReference>
<dbReference type="InterPro" id="IPR036259">
    <property type="entry name" value="MFS_trans_sf"/>
</dbReference>
<evidence type="ECO:0000256" key="6">
    <source>
        <dbReference type="SAM" id="Phobius"/>
    </source>
</evidence>
<keyword evidence="9" id="KW-1185">Reference proteome</keyword>
<evidence type="ECO:0000256" key="4">
    <source>
        <dbReference type="ARBA" id="ARBA00022989"/>
    </source>
</evidence>
<evidence type="ECO:0000256" key="1">
    <source>
        <dbReference type="ARBA" id="ARBA00004141"/>
    </source>
</evidence>
<dbReference type="InterPro" id="IPR011701">
    <property type="entry name" value="MFS"/>
</dbReference>
<dbReference type="InterPro" id="IPR020846">
    <property type="entry name" value="MFS_dom"/>
</dbReference>
<evidence type="ECO:0000256" key="2">
    <source>
        <dbReference type="ARBA" id="ARBA00022448"/>
    </source>
</evidence>
<keyword evidence="4 6" id="KW-1133">Transmembrane helix</keyword>
<feature type="transmembrane region" description="Helical" evidence="6">
    <location>
        <begin position="410"/>
        <end position="432"/>
    </location>
</feature>
<feature type="transmembrane region" description="Helical" evidence="6">
    <location>
        <begin position="138"/>
        <end position="161"/>
    </location>
</feature>
<feature type="transmembrane region" description="Helical" evidence="6">
    <location>
        <begin position="202"/>
        <end position="221"/>
    </location>
</feature>
<feature type="transmembrane region" description="Helical" evidence="6">
    <location>
        <begin position="173"/>
        <end position="196"/>
    </location>
</feature>
<feature type="transmembrane region" description="Helical" evidence="6">
    <location>
        <begin position="352"/>
        <end position="369"/>
    </location>
</feature>
<feature type="transmembrane region" description="Helical" evidence="6">
    <location>
        <begin position="319"/>
        <end position="340"/>
    </location>
</feature>
<feature type="transmembrane region" description="Helical" evidence="6">
    <location>
        <begin position="438"/>
        <end position="461"/>
    </location>
</feature>
<feature type="transmembrane region" description="Helical" evidence="6">
    <location>
        <begin position="83"/>
        <end position="102"/>
    </location>
</feature>
<evidence type="ECO:0000313" key="8">
    <source>
        <dbReference type="EMBL" id="TDH71933.1"/>
    </source>
</evidence>
<dbReference type="AlphaFoldDB" id="A0A976NXM8"/>
<feature type="transmembrane region" description="Helical" evidence="6">
    <location>
        <begin position="287"/>
        <end position="307"/>
    </location>
</feature>
<keyword evidence="2" id="KW-0813">Transport</keyword>
<organism evidence="8 9">
    <name type="scientific">Bremia lactucae</name>
    <name type="common">Lettuce downy mildew</name>
    <dbReference type="NCBI Taxonomy" id="4779"/>
    <lineage>
        <taxon>Eukaryota</taxon>
        <taxon>Sar</taxon>
        <taxon>Stramenopiles</taxon>
        <taxon>Oomycota</taxon>
        <taxon>Peronosporomycetes</taxon>
        <taxon>Peronosporales</taxon>
        <taxon>Peronosporaceae</taxon>
        <taxon>Bremia</taxon>
    </lineage>
</organism>
<dbReference type="SUPFAM" id="SSF103473">
    <property type="entry name" value="MFS general substrate transporter"/>
    <property type="match status" value="1"/>
</dbReference>
<sequence length="505" mass="55345">MQQFIIGLEVMVESPNKEQSSLAVLSSTSIDDRLNQLEPRLSWFYVRLLLLTGGSWAIQAAELVLLIFTRGLVAHDIGMGTPLLQLLGVSLFIGSIVGGPFFGHVADRFGRRMALIVSMIFSLGGLTMTARADNKPMLLIARAVIGFGFGGQLTSTFLLVYELSPRSMSGRMVSLLDAFTGIGGLIGMMLAFALALQSGWRATYLMTSGLVMYTIVLYFTLFESPRWLAEVGRTEEAHMAVRQIEQMHGFRSSGDISPKTERQSSYSKDSRLSMAMPSRLKRVTPTLVLWTLWIATTMSSYAMEIFVPTLISLTGYNVFTSWITIGALKVAQVAGSVAAAISLDAYGSHRSFAVFAPLASSLSILLSYATWSRAIVVFVLFMVTALLSACWSCVYTYTPQDYNICYRGRGIGYAVGSSRLAAVVGCYLYPHMFNVWKLSVPVLCWIFGGVLAIAALLIAIVPHFGYQPLAQGDDINLYTLTSVADLENDMFNVSKELVSVDNEMM</sequence>
<comment type="subcellular location">
    <subcellularLocation>
        <location evidence="1">Membrane</location>
        <topology evidence="1">Multi-pass membrane protein</topology>
    </subcellularLocation>
</comment>
<gene>
    <name evidence="8" type="ORF">CCR75_006904</name>
</gene>
<accession>A0A976NXM8</accession>
<name>A0A976NXM8_BRELC</name>
<feature type="domain" description="Major facilitator superfamily (MFS) profile" evidence="7">
    <location>
        <begin position="48"/>
        <end position="466"/>
    </location>
</feature>
<feature type="transmembrane region" description="Helical" evidence="6">
    <location>
        <begin position="114"/>
        <end position="132"/>
    </location>
</feature>